<keyword evidence="3" id="KW-1185">Reference proteome</keyword>
<comment type="caution">
    <text evidence="2">The sequence shown here is derived from an EMBL/GenBank/DDBJ whole genome shotgun (WGS) entry which is preliminary data.</text>
</comment>
<sequence length="71" mass="7747">MRPQSTTLPVAAIACVVDRTAAFPPLRQARANTSTDPRHGPSAASTVVASPLRKSVQVDMFPRRTLWRMCV</sequence>
<dbReference type="AlphaFoldDB" id="A0A6A3W0X3"/>
<name>A0A6A3W0X3_9STRA</name>
<gene>
    <name evidence="2" type="ORF">PF005_g25797</name>
    <name evidence="1" type="ORF">PF006_g25209</name>
</gene>
<evidence type="ECO:0000313" key="2">
    <source>
        <dbReference type="EMBL" id="KAE9174586.1"/>
    </source>
</evidence>
<organism evidence="2 3">
    <name type="scientific">Phytophthora fragariae</name>
    <dbReference type="NCBI Taxonomy" id="53985"/>
    <lineage>
        <taxon>Eukaryota</taxon>
        <taxon>Sar</taxon>
        <taxon>Stramenopiles</taxon>
        <taxon>Oomycota</taxon>
        <taxon>Peronosporomycetes</taxon>
        <taxon>Peronosporales</taxon>
        <taxon>Peronosporaceae</taxon>
        <taxon>Phytophthora</taxon>
    </lineage>
</organism>
<protein>
    <submittedName>
        <fullName evidence="2">Uncharacterized protein</fullName>
    </submittedName>
</protein>
<accession>A0A6A3W0X3</accession>
<reference evidence="3 4" key="1">
    <citation type="submission" date="2018-08" db="EMBL/GenBank/DDBJ databases">
        <title>Genomic investigation of the strawberry pathogen Phytophthora fragariae indicates pathogenicity is determined by transcriptional variation in three key races.</title>
        <authorList>
            <person name="Adams T.M."/>
            <person name="Armitage A.D."/>
            <person name="Sobczyk M.K."/>
            <person name="Bates H.J."/>
            <person name="Dunwell J.M."/>
            <person name="Nellist C.F."/>
            <person name="Harrison R.J."/>
        </authorList>
    </citation>
    <scope>NUCLEOTIDE SEQUENCE [LARGE SCALE GENOMIC DNA]</scope>
    <source>
        <strain evidence="2 3">NOV-27</strain>
        <strain evidence="1 4">NOV-5</strain>
    </source>
</reference>
<evidence type="ECO:0000313" key="4">
    <source>
        <dbReference type="Proteomes" id="UP000440732"/>
    </source>
</evidence>
<evidence type="ECO:0000313" key="3">
    <source>
        <dbReference type="Proteomes" id="UP000433483"/>
    </source>
</evidence>
<dbReference type="EMBL" id="QXGB01002847">
    <property type="protein sequence ID" value="KAE9174586.1"/>
    <property type="molecule type" value="Genomic_DNA"/>
</dbReference>
<dbReference type="Proteomes" id="UP000440732">
    <property type="component" value="Unassembled WGS sequence"/>
</dbReference>
<dbReference type="PROSITE" id="PS51257">
    <property type="entry name" value="PROKAR_LIPOPROTEIN"/>
    <property type="match status" value="1"/>
</dbReference>
<dbReference type="Proteomes" id="UP000433483">
    <property type="component" value="Unassembled WGS sequence"/>
</dbReference>
<evidence type="ECO:0000313" key="1">
    <source>
        <dbReference type="EMBL" id="KAE9090170.1"/>
    </source>
</evidence>
<proteinExistence type="predicted"/>
<dbReference type="EMBL" id="QXGA01002913">
    <property type="protein sequence ID" value="KAE9090170.1"/>
    <property type="molecule type" value="Genomic_DNA"/>
</dbReference>